<keyword evidence="1" id="KW-0472">Membrane</keyword>
<dbReference type="AlphaFoldDB" id="A0A376ZWM2"/>
<dbReference type="PANTHER" id="PTHR23546">
    <property type="entry name" value="TRANSPORT PROTEIN"/>
    <property type="match status" value="1"/>
</dbReference>
<name>A0A376ZWM2_ECOLX</name>
<dbReference type="EMBL" id="UGEB01000001">
    <property type="protein sequence ID" value="STK80839.1"/>
    <property type="molecule type" value="Genomic_DNA"/>
</dbReference>
<dbReference type="InterPro" id="IPR036259">
    <property type="entry name" value="MFS_trans_sf"/>
</dbReference>
<accession>A0A376ZWM2</accession>
<evidence type="ECO:0000313" key="2">
    <source>
        <dbReference type="EMBL" id="STK80839.1"/>
    </source>
</evidence>
<proteinExistence type="predicted"/>
<evidence type="ECO:0000256" key="1">
    <source>
        <dbReference type="SAM" id="Phobius"/>
    </source>
</evidence>
<dbReference type="PANTHER" id="PTHR23546:SF1">
    <property type="entry name" value="MEMBRANE PROTEIN"/>
    <property type="match status" value="1"/>
</dbReference>
<sequence length="89" mass="9545">MSPGIEDTPQKPLSCWPLAFSAGLLGIGQNGLLVVLPVLVIQTNLSLSVWAALLMLGSMLFLPSSPWWGKQISRTGSKPVVLWALEDMA</sequence>
<dbReference type="SUPFAM" id="SSF103473">
    <property type="entry name" value="MFS general substrate transporter"/>
    <property type="match status" value="1"/>
</dbReference>
<gene>
    <name evidence="2" type="primary">shiF_2</name>
    <name evidence="2" type="ORF">NCTC8179_02750</name>
</gene>
<keyword evidence="1" id="KW-0812">Transmembrane</keyword>
<keyword evidence="1" id="KW-1133">Transmembrane helix</keyword>
<reference evidence="2 3" key="1">
    <citation type="submission" date="2018-06" db="EMBL/GenBank/DDBJ databases">
        <authorList>
            <consortium name="Pathogen Informatics"/>
            <person name="Doyle S."/>
        </authorList>
    </citation>
    <scope>NUCLEOTIDE SEQUENCE [LARGE SCALE GENOMIC DNA]</scope>
    <source>
        <strain evidence="2 3">NCTC8179</strain>
    </source>
</reference>
<protein>
    <submittedName>
        <fullName evidence="2">Membrane transport protein, major facilitator superfamily</fullName>
    </submittedName>
</protein>
<feature type="transmembrane region" description="Helical" evidence="1">
    <location>
        <begin position="18"/>
        <end position="41"/>
    </location>
</feature>
<dbReference type="Proteomes" id="UP000255543">
    <property type="component" value="Unassembled WGS sequence"/>
</dbReference>
<organism evidence="2 3">
    <name type="scientific">Escherichia coli</name>
    <dbReference type="NCBI Taxonomy" id="562"/>
    <lineage>
        <taxon>Bacteria</taxon>
        <taxon>Pseudomonadati</taxon>
        <taxon>Pseudomonadota</taxon>
        <taxon>Gammaproteobacteria</taxon>
        <taxon>Enterobacterales</taxon>
        <taxon>Enterobacteriaceae</taxon>
        <taxon>Escherichia</taxon>
    </lineage>
</organism>
<evidence type="ECO:0000313" key="3">
    <source>
        <dbReference type="Proteomes" id="UP000255543"/>
    </source>
</evidence>
<feature type="transmembrane region" description="Helical" evidence="1">
    <location>
        <begin position="47"/>
        <end position="68"/>
    </location>
</feature>
<dbReference type="Gene3D" id="1.20.1250.20">
    <property type="entry name" value="MFS general substrate transporter like domains"/>
    <property type="match status" value="1"/>
</dbReference>